<organism evidence="3 4">
    <name type="scientific">Prorocentrum cordatum</name>
    <dbReference type="NCBI Taxonomy" id="2364126"/>
    <lineage>
        <taxon>Eukaryota</taxon>
        <taxon>Sar</taxon>
        <taxon>Alveolata</taxon>
        <taxon>Dinophyceae</taxon>
        <taxon>Prorocentrales</taxon>
        <taxon>Prorocentraceae</taxon>
        <taxon>Prorocentrum</taxon>
    </lineage>
</organism>
<dbReference type="EMBL" id="CAUYUJ010007724">
    <property type="protein sequence ID" value="CAK0821783.1"/>
    <property type="molecule type" value="Genomic_DNA"/>
</dbReference>
<dbReference type="Pfam" id="PF00450">
    <property type="entry name" value="Peptidase_S10"/>
    <property type="match status" value="1"/>
</dbReference>
<comment type="caution">
    <text evidence="3">The sequence shown here is derived from an EMBL/GenBank/DDBJ whole genome shotgun (WGS) entry which is preliminary data.</text>
</comment>
<sequence length="487" mass="53204">MRTILTVIALPLAAPAPLQDLVDQLPGFPKTTFKVYSGLLDVPGPLNGYDSLKIHYQLHSSQNEPSKDPVVVWHQGGPGGSSIVGAYLEMGFFQVAMNGTYTNPWAWNRVANMLYLESPAGSGSDQGYSQCIRAGKAVDCKWNDTTQAEAYAHTLQAFFQSFPELSKNDLYITGESYFGQYGPNIVKFIINNAPFNATLNLKGMAVGNGCWGEQCNGPNRSKNDVDLFFGKGLFSPTLYKTIMNACQFPSTTTPSEECRSAMAEMARQVGPYNVYNIYDNCPATADFLLQTGKDMSWLVAELRAGLGDPVGTHRKLMDLGGGYPYACHSIAGISDWLVRADVRRALHLDSVEPGASSFGYEPFDPLSVTLYPEIIKKIRVLIYNGDADACVPYNGNEEWIGDLEAAGALSEAQPWRPWFAGSARTPAGYLTTYSVPGSEQTFEFQTIRLAGHMVPEYQPEAAFTMISRFLAEAGAAARGRESDQVVV</sequence>
<evidence type="ECO:0000313" key="4">
    <source>
        <dbReference type="Proteomes" id="UP001189429"/>
    </source>
</evidence>
<evidence type="ECO:0000256" key="2">
    <source>
        <dbReference type="SAM" id="SignalP"/>
    </source>
</evidence>
<feature type="signal peptide" evidence="2">
    <location>
        <begin position="1"/>
        <end position="15"/>
    </location>
</feature>
<feature type="chain" id="PRO_5045515227" description="Carboxypeptidase" evidence="2">
    <location>
        <begin position="16"/>
        <end position="487"/>
    </location>
</feature>
<dbReference type="InterPro" id="IPR029058">
    <property type="entry name" value="AB_hydrolase_fold"/>
</dbReference>
<dbReference type="PANTHER" id="PTHR11802">
    <property type="entry name" value="SERINE PROTEASE FAMILY S10 SERINE CARBOXYPEPTIDASE"/>
    <property type="match status" value="1"/>
</dbReference>
<dbReference type="PANTHER" id="PTHR11802:SF201">
    <property type="entry name" value="CARBOXYPEPTIDASE"/>
    <property type="match status" value="1"/>
</dbReference>
<evidence type="ECO:0000256" key="1">
    <source>
        <dbReference type="ARBA" id="ARBA00009431"/>
    </source>
</evidence>
<dbReference type="Gene3D" id="3.40.50.1820">
    <property type="entry name" value="alpha/beta hydrolase"/>
    <property type="match status" value="1"/>
</dbReference>
<dbReference type="Proteomes" id="UP001189429">
    <property type="component" value="Unassembled WGS sequence"/>
</dbReference>
<keyword evidence="2" id="KW-0732">Signal</keyword>
<dbReference type="SUPFAM" id="SSF53474">
    <property type="entry name" value="alpha/beta-Hydrolases"/>
    <property type="match status" value="1"/>
</dbReference>
<reference evidence="3" key="1">
    <citation type="submission" date="2023-10" db="EMBL/GenBank/DDBJ databases">
        <authorList>
            <person name="Chen Y."/>
            <person name="Shah S."/>
            <person name="Dougan E. K."/>
            <person name="Thang M."/>
            <person name="Chan C."/>
        </authorList>
    </citation>
    <scope>NUCLEOTIDE SEQUENCE [LARGE SCALE GENOMIC DNA]</scope>
</reference>
<dbReference type="Gene3D" id="3.40.50.12670">
    <property type="match status" value="1"/>
</dbReference>
<dbReference type="InterPro" id="IPR001563">
    <property type="entry name" value="Peptidase_S10"/>
</dbReference>
<name>A0ABN9RTY4_9DINO</name>
<comment type="similarity">
    <text evidence="1">Belongs to the peptidase S10 family.</text>
</comment>
<evidence type="ECO:0008006" key="5">
    <source>
        <dbReference type="Google" id="ProtNLM"/>
    </source>
</evidence>
<keyword evidence="4" id="KW-1185">Reference proteome</keyword>
<proteinExistence type="inferred from homology"/>
<accession>A0ABN9RTY4</accession>
<dbReference type="PRINTS" id="PR00724">
    <property type="entry name" value="CRBOXYPTASEC"/>
</dbReference>
<gene>
    <name evidence="3" type="ORF">PCOR1329_LOCUS22948</name>
</gene>
<evidence type="ECO:0000313" key="3">
    <source>
        <dbReference type="EMBL" id="CAK0821783.1"/>
    </source>
</evidence>
<protein>
    <recommendedName>
        <fullName evidence="5">Carboxypeptidase</fullName>
    </recommendedName>
</protein>